<name>A0A1I4ISB4_9LACT</name>
<dbReference type="AlphaFoldDB" id="A0A1I4ISB4"/>
<evidence type="ECO:0000313" key="3">
    <source>
        <dbReference type="Proteomes" id="UP000181969"/>
    </source>
</evidence>
<feature type="region of interest" description="Disordered" evidence="1">
    <location>
        <begin position="23"/>
        <end position="51"/>
    </location>
</feature>
<dbReference type="Gene3D" id="3.40.50.300">
    <property type="entry name" value="P-loop containing nucleotide triphosphate hydrolases"/>
    <property type="match status" value="2"/>
</dbReference>
<dbReference type="InterPro" id="IPR027417">
    <property type="entry name" value="P-loop_NTPase"/>
</dbReference>
<dbReference type="EMBL" id="FOTJ01000020">
    <property type="protein sequence ID" value="SFL57200.1"/>
    <property type="molecule type" value="Genomic_DNA"/>
</dbReference>
<dbReference type="OrthoDB" id="9804380at2"/>
<evidence type="ECO:0000256" key="1">
    <source>
        <dbReference type="SAM" id="MobiDB-lite"/>
    </source>
</evidence>
<accession>A0A1I4ISB4</accession>
<proteinExistence type="predicted"/>
<dbReference type="SUPFAM" id="SSF52540">
    <property type="entry name" value="P-loop containing nucleoside triphosphate hydrolases"/>
    <property type="match status" value="1"/>
</dbReference>
<dbReference type="Gene3D" id="1.10.8.730">
    <property type="match status" value="1"/>
</dbReference>
<protein>
    <submittedName>
        <fullName evidence="2">Uncharacterized protein</fullName>
    </submittedName>
</protein>
<dbReference type="PANTHER" id="PTHR30121:SF6">
    <property type="entry name" value="SLR6007 PROTEIN"/>
    <property type="match status" value="1"/>
</dbReference>
<sequence>MKTFDFTTPEKSEDKKISLIKFPKSKNKKAKESPQQKQVPKKAPSTNQAQASWSNVQKDFKKYFAFQKSKMLAYPLDRDVEEDGLIHACVDNKSEYSYILSVQGYNLSGLSKSEYDDVLAAYWSLHKSYLKPFKEIYTGFPEKNKDNQEYLKAKMKTQSDKQKNLYRQEEVRKLEVVEKEFRSRQSFVVVYGYSKEDLEDNYRSMLESGAKLLKLKKVDREGVETLFSLLNHGGKLTKKEGNTRERTAPTSISFNYAKHIPVENRHEAILVVSSLAISVKRRWLLDFINRDLVDATTVDYDFDEKTNYSKDISDSMEVLKKKYRKAKRDSNKDRFEASYQQLRQINNNMENHGEVIKKVTIRILVSASNAQELATKVERLQKFFNKSRGHQVDVYSNMAFFDWSSRFVSNQLQEKLAVGRSGLERSALSLSLGFAHNQTFLHDPRGLYYGRTKTQGSVYLDWFNKTEDRLSYDIFISGSKGSGKSTLLKKMTLDNYLKDNFVYIYDKAKEFRDLVPLLNGIYLSLDGSDGLLNMLQVFPFGSTHSDGSIDEWGCFNHHIKETIARLKNWIDISKDEELDISAILRDFYQKFFEKQGKTWEAFSITSLNNREYPTFDDLHAYLNSNQAIQSAPTTLARLTKLVLNVVTTKRKAFVGHTTMDGILTNQVIAFDVSGISDGDTGDFDILFHVSMTLLLAMAQTRGRKEKAAYENGTKDFEDIVRTLIVVDECHNILNPNKLQAVSMFDTAMREDRKFFYGVALATQLIETMLPANGAQMSGQEGQAIQKLKNIIGLCQYKVWMKQAELSIPTLKEYFSTHFKPSDYDELPKYKVKKGYGSEMILSGTGGRSLEMYFYATPHEIKIFKGGA</sequence>
<gene>
    <name evidence="2" type="ORF">SAMN05216438_12010</name>
</gene>
<dbReference type="Proteomes" id="UP000181969">
    <property type="component" value="Unassembled WGS sequence"/>
</dbReference>
<dbReference type="InterPro" id="IPR051162">
    <property type="entry name" value="T4SS_component"/>
</dbReference>
<organism evidence="2 3">
    <name type="scientific">Lactococcus garvieae</name>
    <dbReference type="NCBI Taxonomy" id="1363"/>
    <lineage>
        <taxon>Bacteria</taxon>
        <taxon>Bacillati</taxon>
        <taxon>Bacillota</taxon>
        <taxon>Bacilli</taxon>
        <taxon>Lactobacillales</taxon>
        <taxon>Streptococcaceae</taxon>
        <taxon>Lactococcus</taxon>
    </lineage>
</organism>
<dbReference type="PANTHER" id="PTHR30121">
    <property type="entry name" value="UNCHARACTERIZED PROTEIN YJGR-RELATED"/>
    <property type="match status" value="1"/>
</dbReference>
<feature type="compositionally biased region" description="Polar residues" evidence="1">
    <location>
        <begin position="33"/>
        <end position="51"/>
    </location>
</feature>
<dbReference type="RefSeq" id="WP_074751947.1">
    <property type="nucleotide sequence ID" value="NZ_FOTJ01000020.1"/>
</dbReference>
<evidence type="ECO:0000313" key="2">
    <source>
        <dbReference type="EMBL" id="SFL57200.1"/>
    </source>
</evidence>
<reference evidence="2 3" key="1">
    <citation type="submission" date="2016-10" db="EMBL/GenBank/DDBJ databases">
        <authorList>
            <person name="de Groot N.N."/>
        </authorList>
    </citation>
    <scope>NUCLEOTIDE SEQUENCE [LARGE SCALE GENOMIC DNA]</scope>
    <source>
        <strain evidence="2 3">M79</strain>
    </source>
</reference>